<evidence type="ECO:0000313" key="5">
    <source>
        <dbReference type="Proteomes" id="UP000184204"/>
    </source>
</evidence>
<protein>
    <submittedName>
        <fullName evidence="3">Uncharacterized protein</fullName>
    </submittedName>
</protein>
<evidence type="ECO:0000313" key="3">
    <source>
        <dbReference type="EMBL" id="SHE41110.1"/>
    </source>
</evidence>
<keyword evidence="1" id="KW-0812">Transmembrane</keyword>
<evidence type="ECO:0000313" key="4">
    <source>
        <dbReference type="Proteomes" id="UP000068026"/>
    </source>
</evidence>
<dbReference type="RefSeq" id="WP_066048188.1">
    <property type="nucleotide sequence ID" value="NZ_CP014223.1"/>
</dbReference>
<reference evidence="4" key="2">
    <citation type="submission" date="2016-01" db="EMBL/GenBank/DDBJ databases">
        <authorList>
            <person name="Poehlein A."/>
            <person name="Schlien K."/>
            <person name="Gottschalk G."/>
            <person name="Buckel W."/>
            <person name="Daniel R."/>
        </authorList>
    </citation>
    <scope>NUCLEOTIDE SEQUENCE [LARGE SCALE GENOMIC DNA]</scope>
    <source>
        <strain evidence="4">X2</strain>
    </source>
</reference>
<evidence type="ECO:0000313" key="2">
    <source>
        <dbReference type="EMBL" id="AMJ40475.1"/>
    </source>
</evidence>
<keyword evidence="1" id="KW-0472">Membrane</keyword>
<dbReference type="Proteomes" id="UP000184204">
    <property type="component" value="Unassembled WGS sequence"/>
</dbReference>
<accession>A0A0X8VAK7</accession>
<name>A0A0X8VAK7_ANAPI</name>
<reference evidence="3" key="3">
    <citation type="submission" date="2016-11" db="EMBL/GenBank/DDBJ databases">
        <authorList>
            <person name="Varghese N."/>
            <person name="Submissions S."/>
        </authorList>
    </citation>
    <scope>NUCLEOTIDE SEQUENCE</scope>
    <source>
        <strain evidence="3">DSM 1682</strain>
    </source>
</reference>
<keyword evidence="1" id="KW-1133">Transmembrane helix</keyword>
<reference evidence="5" key="4">
    <citation type="submission" date="2016-11" db="EMBL/GenBank/DDBJ databases">
        <authorList>
            <person name="Jaros S."/>
            <person name="Januszkiewicz K."/>
            <person name="Wedrychowicz H."/>
        </authorList>
    </citation>
    <scope>NUCLEOTIDE SEQUENCE [LARGE SCALE GENOMIC DNA]</scope>
    <source>
        <strain evidence="5">DSM 1682</strain>
    </source>
</reference>
<feature type="transmembrane region" description="Helical" evidence="1">
    <location>
        <begin position="63"/>
        <end position="84"/>
    </location>
</feature>
<dbReference type="EMBL" id="FQUA01000002">
    <property type="protein sequence ID" value="SHE41110.1"/>
    <property type="molecule type" value="Genomic_DNA"/>
</dbReference>
<dbReference type="EMBL" id="CP014223">
    <property type="protein sequence ID" value="AMJ40475.1"/>
    <property type="molecule type" value="Genomic_DNA"/>
</dbReference>
<dbReference type="KEGG" id="cpro:CPRO_08750"/>
<gene>
    <name evidence="2" type="ORF">CPRO_08750</name>
    <name evidence="3" type="ORF">SAMN02745151_00608</name>
</gene>
<proteinExistence type="predicted"/>
<evidence type="ECO:0000256" key="1">
    <source>
        <dbReference type="SAM" id="Phobius"/>
    </source>
</evidence>
<keyword evidence="4" id="KW-1185">Reference proteome</keyword>
<sequence length="141" mass="15744">MGCFVVPMAEAIVVSIVKKVVKKKKENTASVGAEDVASLNAESKDFNQTKLDWEKKLSWLNQLLWGGVFLLAIEHIWHGEVVLWPPFLTAMSNPSEIPIMLHEMATIGTSMAVFVTLVWGVMVYVGENKIKQTAPKECERN</sequence>
<dbReference type="Proteomes" id="UP000068026">
    <property type="component" value="Chromosome"/>
</dbReference>
<dbReference type="OrthoDB" id="1770784at2"/>
<organism evidence="3 5">
    <name type="scientific">Anaerotignum propionicum DSM 1682</name>
    <dbReference type="NCBI Taxonomy" id="991789"/>
    <lineage>
        <taxon>Bacteria</taxon>
        <taxon>Bacillati</taxon>
        <taxon>Bacillota</taxon>
        <taxon>Clostridia</taxon>
        <taxon>Lachnospirales</taxon>
        <taxon>Anaerotignaceae</taxon>
        <taxon>Anaerotignum</taxon>
    </lineage>
</organism>
<feature type="transmembrane region" description="Helical" evidence="1">
    <location>
        <begin position="104"/>
        <end position="126"/>
    </location>
</feature>
<dbReference type="AlphaFoldDB" id="A0A0X8VAK7"/>
<reference evidence="2 4" key="1">
    <citation type="journal article" date="2016" name="Genome Announc.">
        <title>Complete Genome Sequence of the Amino Acid-Fermenting Clostridium propionicum X2 (DSM 1682).</title>
        <authorList>
            <person name="Poehlein A."/>
            <person name="Schlien K."/>
            <person name="Chowdhury N.P."/>
            <person name="Gottschalk G."/>
            <person name="Buckel W."/>
            <person name="Daniel R."/>
        </authorList>
    </citation>
    <scope>NUCLEOTIDE SEQUENCE [LARGE SCALE GENOMIC DNA]</scope>
    <source>
        <strain evidence="2 4">X2</strain>
    </source>
</reference>